<dbReference type="EMBL" id="FPKU01000003">
    <property type="protein sequence ID" value="SFZ85934.1"/>
    <property type="molecule type" value="Genomic_DNA"/>
</dbReference>
<dbReference type="AlphaFoldDB" id="A0A1K2I0N6"/>
<evidence type="ECO:0000313" key="2">
    <source>
        <dbReference type="Proteomes" id="UP000183447"/>
    </source>
</evidence>
<reference evidence="1 2" key="1">
    <citation type="submission" date="2016-11" db="EMBL/GenBank/DDBJ databases">
        <authorList>
            <person name="Jaros S."/>
            <person name="Januszkiewicz K."/>
            <person name="Wedrychowicz H."/>
        </authorList>
    </citation>
    <scope>NUCLEOTIDE SEQUENCE [LARGE SCALE GENOMIC DNA]</scope>
    <source>
        <strain evidence="1 2">ATCC 23634</strain>
    </source>
</reference>
<dbReference type="Proteomes" id="UP000183447">
    <property type="component" value="Unassembled WGS sequence"/>
</dbReference>
<name>A0A1K2I0N6_9HYPH</name>
<gene>
    <name evidence="1" type="ORF">SAMN02983003_3106</name>
</gene>
<organism evidence="1 2">
    <name type="scientific">Devosia enhydra</name>
    <dbReference type="NCBI Taxonomy" id="665118"/>
    <lineage>
        <taxon>Bacteria</taxon>
        <taxon>Pseudomonadati</taxon>
        <taxon>Pseudomonadota</taxon>
        <taxon>Alphaproteobacteria</taxon>
        <taxon>Hyphomicrobiales</taxon>
        <taxon>Devosiaceae</taxon>
        <taxon>Devosia</taxon>
    </lineage>
</organism>
<keyword evidence="2" id="KW-1185">Reference proteome</keyword>
<sequence>MFGYSTNGTDKIRALKVAQRRSAQERWPFLTTLDLSGLHNPVQLARLIQDRSAVSRGEADAQVEIWMRGYNRRVLGRGALPSFITFTPTLRPRLSLAPSK</sequence>
<accession>A0A1K2I0N6</accession>
<protein>
    <submittedName>
        <fullName evidence="1">Uncharacterized protein</fullName>
    </submittedName>
</protein>
<evidence type="ECO:0000313" key="1">
    <source>
        <dbReference type="EMBL" id="SFZ85934.1"/>
    </source>
</evidence>
<proteinExistence type="predicted"/>